<feature type="compositionally biased region" description="Basic residues" evidence="1">
    <location>
        <begin position="130"/>
        <end position="141"/>
    </location>
</feature>
<evidence type="ECO:0000313" key="3">
    <source>
        <dbReference type="EMBL" id="BAD25882.1"/>
    </source>
</evidence>
<dbReference type="EMBL" id="AP004067">
    <property type="protein sequence ID" value="BAD25084.1"/>
    <property type="molecule type" value="Genomic_DNA"/>
</dbReference>
<feature type="region of interest" description="Disordered" evidence="1">
    <location>
        <begin position="51"/>
        <end position="73"/>
    </location>
</feature>
<proteinExistence type="predicted"/>
<reference evidence="2" key="1">
    <citation type="submission" date="2001-08" db="EMBL/GenBank/DDBJ databases">
        <title>Oryza sativa nipponbare(GA3) genomic DNA, chromosome 2, BAC clone:OJ1581_H09.</title>
        <authorList>
            <person name="Sasaki T."/>
            <person name="Matsumoto T."/>
            <person name="Yamamoto K."/>
        </authorList>
    </citation>
    <scope>NUCLEOTIDE SEQUENCE</scope>
</reference>
<gene>
    <name evidence="2" type="ORF">OJ1581_H09.21</name>
    <name evidence="3" type="ORF">OSJNBa0014E22.15</name>
</gene>
<evidence type="ECO:0000313" key="2">
    <source>
        <dbReference type="EMBL" id="BAD25084.1"/>
    </source>
</evidence>
<evidence type="ECO:0000256" key="1">
    <source>
        <dbReference type="SAM" id="MobiDB-lite"/>
    </source>
</evidence>
<dbReference type="EMBL" id="AP005513">
    <property type="protein sequence ID" value="BAD25882.1"/>
    <property type="molecule type" value="Genomic_DNA"/>
</dbReference>
<evidence type="ECO:0000313" key="4">
    <source>
        <dbReference type="Proteomes" id="UP000000763"/>
    </source>
</evidence>
<reference evidence="3" key="2">
    <citation type="submission" date="2002-07" db="EMBL/GenBank/DDBJ databases">
        <title>Oryza sativa nipponbare(GA3) genomic DNA, chromosome 2, BAC clone:OSJNBa0014E22.</title>
        <authorList>
            <person name="Sasaki T."/>
            <person name="Matsumoto T."/>
            <person name="Katayose Y."/>
        </authorList>
    </citation>
    <scope>NUCLEOTIDE SEQUENCE</scope>
</reference>
<name>Q6H5W7_ORYSJ</name>
<feature type="region of interest" description="Disordered" evidence="1">
    <location>
        <begin position="128"/>
        <end position="170"/>
    </location>
</feature>
<reference evidence="4" key="3">
    <citation type="journal article" date="2005" name="Nature">
        <title>The map-based sequence of the rice genome.</title>
        <authorList>
            <consortium name="International rice genome sequencing project (IRGSP)"/>
            <person name="Matsumoto T."/>
            <person name="Wu J."/>
            <person name="Kanamori H."/>
            <person name="Katayose Y."/>
            <person name="Fujisawa M."/>
            <person name="Namiki N."/>
            <person name="Mizuno H."/>
            <person name="Yamamoto K."/>
            <person name="Antonio B.A."/>
            <person name="Baba T."/>
            <person name="Sakata K."/>
            <person name="Nagamura Y."/>
            <person name="Aoki H."/>
            <person name="Arikawa K."/>
            <person name="Arita K."/>
            <person name="Bito T."/>
            <person name="Chiden Y."/>
            <person name="Fujitsuka N."/>
            <person name="Fukunaka R."/>
            <person name="Hamada M."/>
            <person name="Harada C."/>
            <person name="Hayashi A."/>
            <person name="Hijishita S."/>
            <person name="Honda M."/>
            <person name="Hosokawa S."/>
            <person name="Ichikawa Y."/>
            <person name="Idonuma A."/>
            <person name="Iijima M."/>
            <person name="Ikeda M."/>
            <person name="Ikeno M."/>
            <person name="Ito K."/>
            <person name="Ito S."/>
            <person name="Ito T."/>
            <person name="Ito Y."/>
            <person name="Ito Y."/>
            <person name="Iwabuchi A."/>
            <person name="Kamiya K."/>
            <person name="Karasawa W."/>
            <person name="Kurita K."/>
            <person name="Katagiri S."/>
            <person name="Kikuta A."/>
            <person name="Kobayashi H."/>
            <person name="Kobayashi N."/>
            <person name="Machita K."/>
            <person name="Maehara T."/>
            <person name="Masukawa M."/>
            <person name="Mizubayashi T."/>
            <person name="Mukai Y."/>
            <person name="Nagasaki H."/>
            <person name="Nagata Y."/>
            <person name="Naito S."/>
            <person name="Nakashima M."/>
            <person name="Nakama Y."/>
            <person name="Nakamichi Y."/>
            <person name="Nakamura M."/>
            <person name="Meguro A."/>
            <person name="Negishi M."/>
            <person name="Ohta I."/>
            <person name="Ohta T."/>
            <person name="Okamoto M."/>
            <person name="Ono N."/>
            <person name="Saji S."/>
            <person name="Sakaguchi M."/>
            <person name="Sakai K."/>
            <person name="Shibata M."/>
            <person name="Shimokawa T."/>
            <person name="Song J."/>
            <person name="Takazaki Y."/>
            <person name="Terasawa K."/>
            <person name="Tsugane M."/>
            <person name="Tsuji K."/>
            <person name="Ueda S."/>
            <person name="Waki K."/>
            <person name="Yamagata H."/>
            <person name="Yamamoto M."/>
            <person name="Yamamoto S."/>
            <person name="Yamane H."/>
            <person name="Yoshiki S."/>
            <person name="Yoshihara R."/>
            <person name="Yukawa K."/>
            <person name="Zhong H."/>
            <person name="Yano M."/>
            <person name="Yuan Q."/>
            <person name="Ouyang S."/>
            <person name="Liu J."/>
            <person name="Jones K.M."/>
            <person name="Gansberger K."/>
            <person name="Moffat K."/>
            <person name="Hill J."/>
            <person name="Bera J."/>
            <person name="Fadrosh D."/>
            <person name="Jin S."/>
            <person name="Johri S."/>
            <person name="Kim M."/>
            <person name="Overton L."/>
            <person name="Reardon M."/>
            <person name="Tsitrin T."/>
            <person name="Vuong H."/>
            <person name="Weaver B."/>
            <person name="Ciecko A."/>
            <person name="Tallon L."/>
            <person name="Jackson J."/>
            <person name="Pai G."/>
            <person name="Aken S.V."/>
            <person name="Utterback T."/>
            <person name="Reidmuller S."/>
            <person name="Feldblyum T."/>
            <person name="Hsiao J."/>
            <person name="Zismann V."/>
            <person name="Iobst S."/>
            <person name="de Vazeille A.R."/>
            <person name="Buell C.R."/>
            <person name="Ying K."/>
            <person name="Li Y."/>
            <person name="Lu T."/>
            <person name="Huang Y."/>
            <person name="Zhao Q."/>
            <person name="Feng Q."/>
            <person name="Zhang L."/>
            <person name="Zhu J."/>
            <person name="Weng Q."/>
            <person name="Mu J."/>
            <person name="Lu Y."/>
            <person name="Fan D."/>
            <person name="Liu Y."/>
            <person name="Guan J."/>
            <person name="Zhang Y."/>
            <person name="Yu S."/>
            <person name="Liu X."/>
            <person name="Zhang Y."/>
            <person name="Hong G."/>
            <person name="Han B."/>
            <person name="Choisne N."/>
            <person name="Demange N."/>
            <person name="Orjeda G."/>
            <person name="Samain S."/>
            <person name="Cattolico L."/>
            <person name="Pelletier E."/>
            <person name="Couloux A."/>
            <person name="Segurens B."/>
            <person name="Wincker P."/>
            <person name="D'Hont A."/>
            <person name="Scarpelli C."/>
            <person name="Weissenbach J."/>
            <person name="Salanoubat M."/>
            <person name="Quetier F."/>
            <person name="Yu Y."/>
            <person name="Kim H.R."/>
            <person name="Rambo T."/>
            <person name="Currie J."/>
            <person name="Collura K."/>
            <person name="Luo M."/>
            <person name="Yang T."/>
            <person name="Ammiraju J.S.S."/>
            <person name="Engler F."/>
            <person name="Soderlund C."/>
            <person name="Wing R.A."/>
            <person name="Palmer L.E."/>
            <person name="de la Bastide M."/>
            <person name="Spiegel L."/>
            <person name="Nascimento L."/>
            <person name="Zutavern T."/>
            <person name="O'Shaughnessy A."/>
            <person name="Dike S."/>
            <person name="Dedhia N."/>
            <person name="Preston R."/>
            <person name="Balija V."/>
            <person name="McCombie W.R."/>
            <person name="Chow T."/>
            <person name="Chen H."/>
            <person name="Chung M."/>
            <person name="Chen C."/>
            <person name="Shaw J."/>
            <person name="Wu H."/>
            <person name="Hsiao K."/>
            <person name="Chao Y."/>
            <person name="Chu M."/>
            <person name="Cheng C."/>
            <person name="Hour A."/>
            <person name="Lee P."/>
            <person name="Lin S."/>
            <person name="Lin Y."/>
            <person name="Liou J."/>
            <person name="Liu S."/>
            <person name="Hsing Y."/>
            <person name="Raghuvanshi S."/>
            <person name="Mohanty A."/>
            <person name="Bharti A.K."/>
            <person name="Gaur A."/>
            <person name="Gupta V."/>
            <person name="Kumar D."/>
            <person name="Ravi V."/>
            <person name="Vij S."/>
            <person name="Kapur A."/>
            <person name="Khurana P."/>
            <person name="Khurana P."/>
            <person name="Khurana J.P."/>
            <person name="Tyagi A.K."/>
            <person name="Gaikwad K."/>
            <person name="Singh A."/>
            <person name="Dalal V."/>
            <person name="Srivastava S."/>
            <person name="Dixit A."/>
            <person name="Pal A.K."/>
            <person name="Ghazi I.A."/>
            <person name="Yadav M."/>
            <person name="Pandit A."/>
            <person name="Bhargava A."/>
            <person name="Sureshbabu K."/>
            <person name="Batra K."/>
            <person name="Sharma T.R."/>
            <person name="Mohapatra T."/>
            <person name="Singh N.K."/>
            <person name="Messing J."/>
            <person name="Nelson A.B."/>
            <person name="Fuks G."/>
            <person name="Kavchok S."/>
            <person name="Keizer G."/>
            <person name="Linton E."/>
            <person name="Llaca V."/>
            <person name="Song R."/>
            <person name="Tanyolac B."/>
            <person name="Young S."/>
            <person name="Ho-Il K."/>
            <person name="Hahn J.H."/>
            <person name="Sangsakoo G."/>
            <person name="Vanavichit A."/>
            <person name="de Mattos Luiz.A.T."/>
            <person name="Zimmer P.D."/>
            <person name="Malone G."/>
            <person name="Dellagostin O."/>
            <person name="de Oliveira A.C."/>
            <person name="Bevan M."/>
            <person name="Bancroft I."/>
            <person name="Minx P."/>
            <person name="Cordum H."/>
            <person name="Wilson R."/>
            <person name="Cheng Z."/>
            <person name="Jin W."/>
            <person name="Jiang J."/>
            <person name="Leong S.A."/>
            <person name="Iwama H."/>
            <person name="Gojobori T."/>
            <person name="Itoh T."/>
            <person name="Niimura Y."/>
            <person name="Fujii Y."/>
            <person name="Habara T."/>
            <person name="Sakai H."/>
            <person name="Sato Y."/>
            <person name="Wilson G."/>
            <person name="Kumar K."/>
            <person name="McCouch S."/>
            <person name="Juretic N."/>
            <person name="Hoen D."/>
            <person name="Wright S."/>
            <person name="Bruskiewich R."/>
            <person name="Bureau T."/>
            <person name="Miyao A."/>
            <person name="Hirochika H."/>
            <person name="Nishikawa T."/>
            <person name="Kadowaki K."/>
            <person name="Sugiura M."/>
            <person name="Burr B."/>
            <person name="Sasaki T."/>
        </authorList>
    </citation>
    <scope>NUCLEOTIDE SEQUENCE [LARGE SCALE GENOMIC DNA]</scope>
    <source>
        <strain evidence="4">cv. Nipponbare</strain>
    </source>
</reference>
<dbReference type="Proteomes" id="UP000000763">
    <property type="component" value="Chromosome 2"/>
</dbReference>
<accession>Q6H5W7</accession>
<dbReference type="AlphaFoldDB" id="Q6H5W7"/>
<sequence length="328" mass="35408">MVNWTKIDDNIQEGECYAPLDSIVKSHYHFKTYSFSKLSWFPHYRSSPPLEAESTAAEADSAAQPEPAPPDAACCRPFVRRPWRWETKVVRWPTAAASPPRVLLLAEPQPLPPRTPPPLRALPLPAAARGRLRHPTQRRRSCPSPTGAARHRPPPPLRSPAVEAGDEGGEVVDSGGVTAACPPPRRTAVVAAPPRQTAAAPPHRAAAAAEADDAAVAISIPLFSMYDMRGPLVSGTTCLMSSINPRRGHELWQPTSACRSRGTEELKPNKPDLPNVRLLTAEYIQIYNNDNIVAALVIDECDSRNGCNLGTGYLLPCSPNTIAASPGV</sequence>
<feature type="compositionally biased region" description="Low complexity" evidence="1">
    <location>
        <begin position="51"/>
        <end position="65"/>
    </location>
</feature>
<organism evidence="3 4">
    <name type="scientific">Oryza sativa subsp. japonica</name>
    <name type="common">Rice</name>
    <dbReference type="NCBI Taxonomy" id="39947"/>
    <lineage>
        <taxon>Eukaryota</taxon>
        <taxon>Viridiplantae</taxon>
        <taxon>Streptophyta</taxon>
        <taxon>Embryophyta</taxon>
        <taxon>Tracheophyta</taxon>
        <taxon>Spermatophyta</taxon>
        <taxon>Magnoliopsida</taxon>
        <taxon>Liliopsida</taxon>
        <taxon>Poales</taxon>
        <taxon>Poaceae</taxon>
        <taxon>BOP clade</taxon>
        <taxon>Oryzoideae</taxon>
        <taxon>Oryzeae</taxon>
        <taxon>Oryzinae</taxon>
        <taxon>Oryza</taxon>
        <taxon>Oryza sativa</taxon>
    </lineage>
</organism>
<reference evidence="4" key="4">
    <citation type="journal article" date="2008" name="Nucleic Acids Res.">
        <title>The rice annotation project database (RAP-DB): 2008 update.</title>
        <authorList>
            <consortium name="The rice annotation project (RAP)"/>
        </authorList>
    </citation>
    <scope>GENOME REANNOTATION</scope>
    <source>
        <strain evidence="4">cv. Nipponbare</strain>
    </source>
</reference>
<protein>
    <submittedName>
        <fullName evidence="3">Uncharacterized protein</fullName>
    </submittedName>
</protein>